<sequence length="108" mass="11821">MMSAAPARTRRRHDDAPDTAADFERLAAASDGPERDLLAEELVRAWLPMAHRLAGRYRNRGENLDVRVPINHPCSSRRVLVFVEGSAESVLSVDCQVGELGLLGDGRG</sequence>
<feature type="region of interest" description="Disordered" evidence="1">
    <location>
        <begin position="1"/>
        <end position="28"/>
    </location>
</feature>
<organism evidence="2 3">
    <name type="scientific">Streptomyces himastatinicus ATCC 53653</name>
    <dbReference type="NCBI Taxonomy" id="457427"/>
    <lineage>
        <taxon>Bacteria</taxon>
        <taxon>Bacillati</taxon>
        <taxon>Actinomycetota</taxon>
        <taxon>Actinomycetes</taxon>
        <taxon>Kitasatosporales</taxon>
        <taxon>Streptomycetaceae</taxon>
        <taxon>Streptomyces</taxon>
        <taxon>Streptomyces violaceusniger group</taxon>
    </lineage>
</organism>
<evidence type="ECO:0000256" key="1">
    <source>
        <dbReference type="SAM" id="MobiDB-lite"/>
    </source>
</evidence>
<dbReference type="EMBL" id="GG657754">
    <property type="protein sequence ID" value="EFL27473.1"/>
    <property type="molecule type" value="Genomic_DNA"/>
</dbReference>
<keyword evidence="3" id="KW-1185">Reference proteome</keyword>
<proteinExistence type="predicted"/>
<gene>
    <name evidence="2" type="ORF">SSOG_07187</name>
</gene>
<dbReference type="HOGENOM" id="CLU_2195462_0_0_11"/>
<dbReference type="Proteomes" id="UP000003963">
    <property type="component" value="Unassembled WGS sequence"/>
</dbReference>
<accession>D9WGZ3</accession>
<dbReference type="STRING" id="457427.SSOG_07187"/>
<protein>
    <submittedName>
        <fullName evidence="2">Putative RNA polymerase sigma factor</fullName>
    </submittedName>
</protein>
<name>D9WGZ3_9ACTN</name>
<evidence type="ECO:0000313" key="3">
    <source>
        <dbReference type="Proteomes" id="UP000003963"/>
    </source>
</evidence>
<evidence type="ECO:0000313" key="2">
    <source>
        <dbReference type="EMBL" id="EFL27473.1"/>
    </source>
</evidence>
<reference evidence="2 3" key="1">
    <citation type="submission" date="2009-02" db="EMBL/GenBank/DDBJ databases">
        <title>Annotation of Streptomyces hygroscopicus strain ATCC 53653.</title>
        <authorList>
            <consortium name="The Broad Institute Genome Sequencing Platform"/>
            <consortium name="Broad Institute Microbial Sequencing Center"/>
            <person name="Fischbach M."/>
            <person name="Godfrey P."/>
            <person name="Ward D."/>
            <person name="Young S."/>
            <person name="Zeng Q."/>
            <person name="Koehrsen M."/>
            <person name="Alvarado L."/>
            <person name="Berlin A.M."/>
            <person name="Bochicchio J."/>
            <person name="Borenstein D."/>
            <person name="Chapman S.B."/>
            <person name="Chen Z."/>
            <person name="Engels R."/>
            <person name="Freedman E."/>
            <person name="Gellesch M."/>
            <person name="Goldberg J."/>
            <person name="Griggs A."/>
            <person name="Gujja S."/>
            <person name="Heilman E.R."/>
            <person name="Heiman D.I."/>
            <person name="Hepburn T.A."/>
            <person name="Howarth C."/>
            <person name="Jen D."/>
            <person name="Larson L."/>
            <person name="Lewis B."/>
            <person name="Mehta T."/>
            <person name="Park D."/>
            <person name="Pearson M."/>
            <person name="Richards J."/>
            <person name="Roberts A."/>
            <person name="Saif S."/>
            <person name="Shea T.D."/>
            <person name="Shenoy N."/>
            <person name="Sisk P."/>
            <person name="Stolte C."/>
            <person name="Sykes S.N."/>
            <person name="Thomson T."/>
            <person name="Walk T."/>
            <person name="White J."/>
            <person name="Yandava C."/>
            <person name="Straight P."/>
            <person name="Clardy J."/>
            <person name="Hung D."/>
            <person name="Kolter R."/>
            <person name="Mekalanos J."/>
            <person name="Walker S."/>
            <person name="Walsh C.T."/>
            <person name="Wieland-Brown L.C."/>
            <person name="Haas B."/>
            <person name="Nusbaum C."/>
            <person name="Birren B."/>
        </authorList>
    </citation>
    <scope>NUCLEOTIDE SEQUENCE [LARGE SCALE GENOMIC DNA]</scope>
    <source>
        <strain evidence="2 3">ATCC 53653</strain>
    </source>
</reference>
<dbReference type="AlphaFoldDB" id="D9WGZ3"/>